<accession>A0A517PXF9</accession>
<evidence type="ECO:0000313" key="2">
    <source>
        <dbReference type="Proteomes" id="UP000320421"/>
    </source>
</evidence>
<dbReference type="Proteomes" id="UP000320421">
    <property type="component" value="Chromosome"/>
</dbReference>
<reference evidence="1 2" key="1">
    <citation type="submission" date="2019-02" db="EMBL/GenBank/DDBJ databases">
        <title>Deep-cultivation of Planctomycetes and their phenomic and genomic characterization uncovers novel biology.</title>
        <authorList>
            <person name="Wiegand S."/>
            <person name="Jogler M."/>
            <person name="Boedeker C."/>
            <person name="Pinto D."/>
            <person name="Vollmers J."/>
            <person name="Rivas-Marin E."/>
            <person name="Kohn T."/>
            <person name="Peeters S.H."/>
            <person name="Heuer A."/>
            <person name="Rast P."/>
            <person name="Oberbeckmann S."/>
            <person name="Bunk B."/>
            <person name="Jeske O."/>
            <person name="Meyerdierks A."/>
            <person name="Storesund J.E."/>
            <person name="Kallscheuer N."/>
            <person name="Luecker S."/>
            <person name="Lage O.M."/>
            <person name="Pohl T."/>
            <person name="Merkel B.J."/>
            <person name="Hornburger P."/>
            <person name="Mueller R.-W."/>
            <person name="Bruemmer F."/>
            <person name="Labrenz M."/>
            <person name="Spormann A.M."/>
            <person name="Op den Camp H."/>
            <person name="Overmann J."/>
            <person name="Amann R."/>
            <person name="Jetten M.S.M."/>
            <person name="Mascher T."/>
            <person name="Medema M.H."/>
            <person name="Devos D.P."/>
            <person name="Kaster A.-K."/>
            <person name="Ovreas L."/>
            <person name="Rohde M."/>
            <person name="Galperin M.Y."/>
            <person name="Jogler C."/>
        </authorList>
    </citation>
    <scope>NUCLEOTIDE SEQUENCE [LARGE SCALE GENOMIC DNA]</scope>
    <source>
        <strain evidence="1 2">HG66A1</strain>
    </source>
</reference>
<name>A0A517PXF9_9PLAN</name>
<proteinExistence type="predicted"/>
<organism evidence="1 2">
    <name type="scientific">Gimesia chilikensis</name>
    <dbReference type="NCBI Taxonomy" id="2605989"/>
    <lineage>
        <taxon>Bacteria</taxon>
        <taxon>Pseudomonadati</taxon>
        <taxon>Planctomycetota</taxon>
        <taxon>Planctomycetia</taxon>
        <taxon>Planctomycetales</taxon>
        <taxon>Planctomycetaceae</taxon>
        <taxon>Gimesia</taxon>
    </lineage>
</organism>
<dbReference type="EMBL" id="CP036266">
    <property type="protein sequence ID" value="QDT24071.1"/>
    <property type="molecule type" value="Genomic_DNA"/>
</dbReference>
<gene>
    <name evidence="1" type="ORF">HG66A1_58970</name>
</gene>
<dbReference type="RefSeq" id="WP_145192431.1">
    <property type="nucleotide sequence ID" value="NZ_CP036266.1"/>
</dbReference>
<dbReference type="AlphaFoldDB" id="A0A517PXF9"/>
<keyword evidence="2" id="KW-1185">Reference proteome</keyword>
<sequence length="159" mass="17924">MSPRIKHFDDLLPEDFLPDSIWVDAEYGEWFPGGPALPAGLEEDDAVEIPADCYRGQIDLLREVGRFYVKGGLCFSDGSEHFGRVAVRAYDLTPYCVDVFHAGEWLFIAHEARELCRVQERVALCSAFQTSLEKIFPLRVQIQVEGLPAISAVFELTED</sequence>
<protein>
    <submittedName>
        <fullName evidence="1">Uncharacterized protein</fullName>
    </submittedName>
</protein>
<evidence type="ECO:0000313" key="1">
    <source>
        <dbReference type="EMBL" id="QDT24071.1"/>
    </source>
</evidence>